<feature type="compositionally biased region" description="Polar residues" evidence="1">
    <location>
        <begin position="15"/>
        <end position="26"/>
    </location>
</feature>
<name>A0ABQ5J3Z4_9ASTR</name>
<gene>
    <name evidence="2" type="ORF">Tco_1123660</name>
</gene>
<evidence type="ECO:0000313" key="2">
    <source>
        <dbReference type="EMBL" id="GJU07230.1"/>
    </source>
</evidence>
<dbReference type="EMBL" id="BQNB010021517">
    <property type="protein sequence ID" value="GJU07230.1"/>
    <property type="molecule type" value="Genomic_DNA"/>
</dbReference>
<keyword evidence="3" id="KW-1185">Reference proteome</keyword>
<evidence type="ECO:0000313" key="3">
    <source>
        <dbReference type="Proteomes" id="UP001151760"/>
    </source>
</evidence>
<feature type="region of interest" description="Disordered" evidence="1">
    <location>
        <begin position="1"/>
        <end position="56"/>
    </location>
</feature>
<reference evidence="2" key="1">
    <citation type="journal article" date="2022" name="Int. J. Mol. Sci.">
        <title>Draft Genome of Tanacetum Coccineum: Genomic Comparison of Closely Related Tanacetum-Family Plants.</title>
        <authorList>
            <person name="Yamashiro T."/>
            <person name="Shiraishi A."/>
            <person name="Nakayama K."/>
            <person name="Satake H."/>
        </authorList>
    </citation>
    <scope>NUCLEOTIDE SEQUENCE</scope>
</reference>
<feature type="compositionally biased region" description="Pro residues" evidence="1">
    <location>
        <begin position="1"/>
        <end position="10"/>
    </location>
</feature>
<reference evidence="2" key="2">
    <citation type="submission" date="2022-01" db="EMBL/GenBank/DDBJ databases">
        <authorList>
            <person name="Yamashiro T."/>
            <person name="Shiraishi A."/>
            <person name="Satake H."/>
            <person name="Nakayama K."/>
        </authorList>
    </citation>
    <scope>NUCLEOTIDE SEQUENCE</scope>
</reference>
<accession>A0ABQ5J3Z4</accession>
<comment type="caution">
    <text evidence="2">The sequence shown here is derived from an EMBL/GenBank/DDBJ whole genome shotgun (WGS) entry which is preliminary data.</text>
</comment>
<sequence length="91" mass="9800">MSGNVPPIPLPLGTNIGNPTSLNRTNPIPVDTTNNTTTTNVVQNDDSDSDVEEDTRSSSEFLDDLNAEFHDRALLSNTIMSFYNDGMVGVA</sequence>
<proteinExistence type="predicted"/>
<organism evidence="2 3">
    <name type="scientific">Tanacetum coccineum</name>
    <dbReference type="NCBI Taxonomy" id="301880"/>
    <lineage>
        <taxon>Eukaryota</taxon>
        <taxon>Viridiplantae</taxon>
        <taxon>Streptophyta</taxon>
        <taxon>Embryophyta</taxon>
        <taxon>Tracheophyta</taxon>
        <taxon>Spermatophyta</taxon>
        <taxon>Magnoliopsida</taxon>
        <taxon>eudicotyledons</taxon>
        <taxon>Gunneridae</taxon>
        <taxon>Pentapetalae</taxon>
        <taxon>asterids</taxon>
        <taxon>campanulids</taxon>
        <taxon>Asterales</taxon>
        <taxon>Asteraceae</taxon>
        <taxon>Asteroideae</taxon>
        <taxon>Anthemideae</taxon>
        <taxon>Anthemidinae</taxon>
        <taxon>Tanacetum</taxon>
    </lineage>
</organism>
<feature type="compositionally biased region" description="Low complexity" evidence="1">
    <location>
        <begin position="30"/>
        <end position="44"/>
    </location>
</feature>
<protein>
    <submittedName>
        <fullName evidence="2">Uncharacterized protein</fullName>
    </submittedName>
</protein>
<evidence type="ECO:0000256" key="1">
    <source>
        <dbReference type="SAM" id="MobiDB-lite"/>
    </source>
</evidence>
<dbReference type="Proteomes" id="UP001151760">
    <property type="component" value="Unassembled WGS sequence"/>
</dbReference>